<organism evidence="1 2">
    <name type="scientific">Streptomyces hoynatensis</name>
    <dbReference type="NCBI Taxonomy" id="1141874"/>
    <lineage>
        <taxon>Bacteria</taxon>
        <taxon>Bacillati</taxon>
        <taxon>Actinomycetota</taxon>
        <taxon>Actinomycetes</taxon>
        <taxon>Kitasatosporales</taxon>
        <taxon>Streptomycetaceae</taxon>
        <taxon>Streptomyces</taxon>
    </lineage>
</organism>
<accession>A0A3A9YVZ9</accession>
<dbReference type="RefSeq" id="WP_120681470.1">
    <property type="nucleotide sequence ID" value="NZ_RBAL01000011.1"/>
</dbReference>
<evidence type="ECO:0000313" key="2">
    <source>
        <dbReference type="Proteomes" id="UP000272474"/>
    </source>
</evidence>
<name>A0A3A9YVZ9_9ACTN</name>
<comment type="caution">
    <text evidence="1">The sequence shown here is derived from an EMBL/GenBank/DDBJ whole genome shotgun (WGS) entry which is preliminary data.</text>
</comment>
<dbReference type="Proteomes" id="UP000272474">
    <property type="component" value="Unassembled WGS sequence"/>
</dbReference>
<sequence>MSVQALTRLTPAVAAERAALTALADAPETEISGAPVYAPQAAGLALLLILASPKQPSEPRDK</sequence>
<gene>
    <name evidence="1" type="ORF">D7294_19400</name>
</gene>
<reference evidence="1 2" key="1">
    <citation type="journal article" date="2014" name="Int. J. Syst. Evol. Microbiol.">
        <title>Streptomyces hoynatensis sp. nov., isolated from deep marine sediment.</title>
        <authorList>
            <person name="Veyisoglu A."/>
            <person name="Sahin N."/>
        </authorList>
    </citation>
    <scope>NUCLEOTIDE SEQUENCE [LARGE SCALE GENOMIC DNA]</scope>
    <source>
        <strain evidence="1 2">KCTC 29097</strain>
    </source>
</reference>
<dbReference type="EMBL" id="RBAL01000011">
    <property type="protein sequence ID" value="RKN40080.1"/>
    <property type="molecule type" value="Genomic_DNA"/>
</dbReference>
<dbReference type="AlphaFoldDB" id="A0A3A9YVZ9"/>
<protein>
    <submittedName>
        <fullName evidence="1">Uncharacterized protein</fullName>
    </submittedName>
</protein>
<proteinExistence type="predicted"/>
<evidence type="ECO:0000313" key="1">
    <source>
        <dbReference type="EMBL" id="RKN40080.1"/>
    </source>
</evidence>
<keyword evidence="2" id="KW-1185">Reference proteome</keyword>